<evidence type="ECO:0000256" key="2">
    <source>
        <dbReference type="ARBA" id="ARBA00022801"/>
    </source>
</evidence>
<comment type="similarity">
    <text evidence="1">Belongs to the sulfatase family.</text>
</comment>
<dbReference type="Gene3D" id="3.40.720.10">
    <property type="entry name" value="Alkaline Phosphatase, subunit A"/>
    <property type="match status" value="1"/>
</dbReference>
<dbReference type="InterPro" id="IPR050738">
    <property type="entry name" value="Sulfatase"/>
</dbReference>
<dbReference type="SUPFAM" id="SSF53649">
    <property type="entry name" value="Alkaline phosphatase-like"/>
    <property type="match status" value="1"/>
</dbReference>
<dbReference type="InterPro" id="IPR017850">
    <property type="entry name" value="Alkaline_phosphatase_core_sf"/>
</dbReference>
<dbReference type="PANTHER" id="PTHR42693">
    <property type="entry name" value="ARYLSULFATASE FAMILY MEMBER"/>
    <property type="match status" value="1"/>
</dbReference>
<dbReference type="PANTHER" id="PTHR42693:SF53">
    <property type="entry name" value="ENDO-4-O-SULFATASE"/>
    <property type="match status" value="1"/>
</dbReference>
<evidence type="ECO:0000259" key="4">
    <source>
        <dbReference type="Pfam" id="PF00884"/>
    </source>
</evidence>
<dbReference type="GO" id="GO:0004065">
    <property type="term" value="F:arylsulfatase activity"/>
    <property type="evidence" value="ECO:0007669"/>
    <property type="project" value="UniProtKB-EC"/>
</dbReference>
<dbReference type="RefSeq" id="WP_147871350.1">
    <property type="nucleotide sequence ID" value="NZ_CP036264.1"/>
</dbReference>
<feature type="region of interest" description="Disordered" evidence="3">
    <location>
        <begin position="427"/>
        <end position="456"/>
    </location>
</feature>
<evidence type="ECO:0000313" key="5">
    <source>
        <dbReference type="EMBL" id="QEG02400.1"/>
    </source>
</evidence>
<dbReference type="EC" id="3.1.6.1" evidence="5"/>
<dbReference type="EMBL" id="CP036264">
    <property type="protein sequence ID" value="QEG02400.1"/>
    <property type="molecule type" value="Genomic_DNA"/>
</dbReference>
<feature type="domain" description="Sulfatase N-terminal" evidence="4">
    <location>
        <begin position="20"/>
        <end position="323"/>
    </location>
</feature>
<gene>
    <name evidence="5" type="primary">atsA_81</name>
    <name evidence="5" type="ORF">Mal15_65210</name>
</gene>
<dbReference type="KEGG" id="smam:Mal15_65210"/>
<name>A0A5B9MPU0_9BACT</name>
<keyword evidence="2 5" id="KW-0378">Hydrolase</keyword>
<proteinExistence type="inferred from homology"/>
<dbReference type="AlphaFoldDB" id="A0A5B9MPU0"/>
<dbReference type="Gene3D" id="3.30.1120.10">
    <property type="match status" value="1"/>
</dbReference>
<organism evidence="5 6">
    <name type="scientific">Stieleria maiorica</name>
    <dbReference type="NCBI Taxonomy" id="2795974"/>
    <lineage>
        <taxon>Bacteria</taxon>
        <taxon>Pseudomonadati</taxon>
        <taxon>Planctomycetota</taxon>
        <taxon>Planctomycetia</taxon>
        <taxon>Pirellulales</taxon>
        <taxon>Pirellulaceae</taxon>
        <taxon>Stieleria</taxon>
    </lineage>
</organism>
<protein>
    <submittedName>
        <fullName evidence="5">Arylsulfatase</fullName>
        <ecNumber evidence="5">3.1.6.1</ecNumber>
    </submittedName>
</protein>
<reference evidence="5 6" key="1">
    <citation type="submission" date="2019-02" db="EMBL/GenBank/DDBJ databases">
        <title>Planctomycetal bacteria perform biofilm scaping via a novel small molecule.</title>
        <authorList>
            <person name="Jeske O."/>
            <person name="Boedeker C."/>
            <person name="Wiegand S."/>
            <person name="Breitling P."/>
            <person name="Kallscheuer N."/>
            <person name="Jogler M."/>
            <person name="Rohde M."/>
            <person name="Petersen J."/>
            <person name="Medema M.H."/>
            <person name="Surup F."/>
            <person name="Jogler C."/>
        </authorList>
    </citation>
    <scope>NUCLEOTIDE SEQUENCE [LARGE SCALE GENOMIC DNA]</scope>
    <source>
        <strain evidence="5 6">Mal15</strain>
    </source>
</reference>
<evidence type="ECO:0000256" key="3">
    <source>
        <dbReference type="SAM" id="MobiDB-lite"/>
    </source>
</evidence>
<dbReference type="InterPro" id="IPR000917">
    <property type="entry name" value="Sulfatase_N"/>
</dbReference>
<feature type="compositionally biased region" description="Basic residues" evidence="3">
    <location>
        <begin position="447"/>
        <end position="456"/>
    </location>
</feature>
<feature type="compositionally biased region" description="Basic and acidic residues" evidence="3">
    <location>
        <begin position="427"/>
        <end position="443"/>
    </location>
</feature>
<dbReference type="Proteomes" id="UP000321353">
    <property type="component" value="Chromosome"/>
</dbReference>
<evidence type="ECO:0000313" key="6">
    <source>
        <dbReference type="Proteomes" id="UP000321353"/>
    </source>
</evidence>
<sequence>MIVLCLAIPLSDARSQEHKPNFIVILADDLGYGDLGCFGATDIRTPNIDSLARDGMKFTSFYVHQRCSPSRLAFMTGCYAHRVGTTKVIYPRDRMGINPAEITAPELLKKAGYTCGIVGKWHLGDWEPFHPLNHGFDYFKGAWHVAADDGESAEREGAFMENRTTVSETYRKCGETEHEEVNGALRFIEENRSRPFMLYYASRGTHSRWNPSPKFVGTSTRPNRYGDAVQELDFEVGRILQKLDEIELSQDTLVIFGSDNGAPLNSPGPSNAPLRDGKWTNFEGGIRTPWLMRWPGHIPANVTTERIAGIWDLLPTFCDIAGVAPPHDRVLDGVSILPVMLGEQESTPPRDSVIMDGSTIRMGDWKLFLKAEKPGGRNGGERMGTAAGTLFNMKTDSSETTDVAAENPDVVQSLRVAAKAFEQELANHSRPIGRLEGDNKDSAKPGTKTRKNKSDK</sequence>
<dbReference type="Pfam" id="PF00884">
    <property type="entry name" value="Sulfatase"/>
    <property type="match status" value="1"/>
</dbReference>
<evidence type="ECO:0000256" key="1">
    <source>
        <dbReference type="ARBA" id="ARBA00008779"/>
    </source>
</evidence>
<accession>A0A5B9MPU0</accession>
<keyword evidence="6" id="KW-1185">Reference proteome</keyword>